<keyword evidence="2" id="KW-1185">Reference proteome</keyword>
<dbReference type="EMBL" id="CM044705">
    <property type="protein sequence ID" value="KAI5665308.1"/>
    <property type="molecule type" value="Genomic_DNA"/>
</dbReference>
<sequence length="481" mass="51987">MLVMSGNVFAVPSSLPVPGFSPDLINESSNPNPKPISNTNPSAKKKRNLPGTPDPDAEVIALSPKTLMATNRFICEICNKGFQREQNLQLHRRGHNLPWKLRQKTNKDQVKKKVYICPEKSCVLDLTGNLVGEKKWKCEKCSKKYAVQSDWKAHSKTCGTREYKCDCGTLFSRKDSFITHRAFCDALAEESSRITSIPTSNLNFRNDLPAHVFTGGSTGIPQIGGAEFGNQLKPPPPRLSLWLDQANSQQLNSVDVSGNSSIYMNSANIFTSSAGGNLSLSPLPPLQQSLKDVDGGIMNKSTSMAETLSSLFSDDNHRNIGSNSSGPMSATALLQKAAQMGSTKSNPIFFSNSLGVMSSSNSSSSSPVPVPVPAFSLSHNRNQQLLQTTTSSLDNNSFEFDQSMLQTSQNESPSTTTVTMMNFQGQGLNGGSVEHHNSLTRDFLGMGAGEGGRPLLPHELAKFASMSSAMGLDLGHFSSHH</sequence>
<organism evidence="1 2">
    <name type="scientific">Catharanthus roseus</name>
    <name type="common">Madagascar periwinkle</name>
    <name type="synonym">Vinca rosea</name>
    <dbReference type="NCBI Taxonomy" id="4058"/>
    <lineage>
        <taxon>Eukaryota</taxon>
        <taxon>Viridiplantae</taxon>
        <taxon>Streptophyta</taxon>
        <taxon>Embryophyta</taxon>
        <taxon>Tracheophyta</taxon>
        <taxon>Spermatophyta</taxon>
        <taxon>Magnoliopsida</taxon>
        <taxon>eudicotyledons</taxon>
        <taxon>Gunneridae</taxon>
        <taxon>Pentapetalae</taxon>
        <taxon>asterids</taxon>
        <taxon>lamiids</taxon>
        <taxon>Gentianales</taxon>
        <taxon>Apocynaceae</taxon>
        <taxon>Rauvolfioideae</taxon>
        <taxon>Vinceae</taxon>
        <taxon>Catharanthinae</taxon>
        <taxon>Catharanthus</taxon>
    </lineage>
</organism>
<name>A0ACC0AWC8_CATRO</name>
<gene>
    <name evidence="1" type="ORF">M9H77_24631</name>
</gene>
<reference evidence="2" key="1">
    <citation type="journal article" date="2023" name="Nat. Plants">
        <title>Single-cell RNA sequencing provides a high-resolution roadmap for understanding the multicellular compartmentation of specialized metabolism.</title>
        <authorList>
            <person name="Sun S."/>
            <person name="Shen X."/>
            <person name="Li Y."/>
            <person name="Li Y."/>
            <person name="Wang S."/>
            <person name="Li R."/>
            <person name="Zhang H."/>
            <person name="Shen G."/>
            <person name="Guo B."/>
            <person name="Wei J."/>
            <person name="Xu J."/>
            <person name="St-Pierre B."/>
            <person name="Chen S."/>
            <person name="Sun C."/>
        </authorList>
    </citation>
    <scope>NUCLEOTIDE SEQUENCE [LARGE SCALE GENOMIC DNA]</scope>
</reference>
<proteinExistence type="predicted"/>
<accession>A0ACC0AWC8</accession>
<comment type="caution">
    <text evidence="1">The sequence shown here is derived from an EMBL/GenBank/DDBJ whole genome shotgun (WGS) entry which is preliminary data.</text>
</comment>
<evidence type="ECO:0000313" key="1">
    <source>
        <dbReference type="EMBL" id="KAI5665308.1"/>
    </source>
</evidence>
<protein>
    <submittedName>
        <fullName evidence="1">Uncharacterized protein</fullName>
    </submittedName>
</protein>
<evidence type="ECO:0000313" key="2">
    <source>
        <dbReference type="Proteomes" id="UP001060085"/>
    </source>
</evidence>
<dbReference type="Proteomes" id="UP001060085">
    <property type="component" value="Linkage Group LG05"/>
</dbReference>